<dbReference type="EMBL" id="CP023525">
    <property type="protein sequence ID" value="ATF93749.1"/>
    <property type="molecule type" value="Genomic_DNA"/>
</dbReference>
<protein>
    <submittedName>
        <fullName evidence="3">Flagellar hook-length control protein FliK</fullName>
    </submittedName>
</protein>
<evidence type="ECO:0000313" key="3">
    <source>
        <dbReference type="EMBL" id="ATF93749.1"/>
    </source>
</evidence>
<dbReference type="CDD" id="cd17470">
    <property type="entry name" value="T3SS_Flik_C"/>
    <property type="match status" value="1"/>
</dbReference>
<dbReference type="PANTHER" id="PTHR37533:SF2">
    <property type="entry name" value="FLAGELLAR HOOK-LENGTH CONTROL PROTEIN"/>
    <property type="match status" value="1"/>
</dbReference>
<evidence type="ECO:0000256" key="1">
    <source>
        <dbReference type="SAM" id="MobiDB-lite"/>
    </source>
</evidence>
<accession>A0A291E1H0</accession>
<reference evidence="3 4" key="1">
    <citation type="submission" date="2017-09" db="EMBL/GenBank/DDBJ databases">
        <title>FDA dAtabase for Regulatory Grade micrObial Sequences (FDA-ARGOS): Supporting development and validation of Infectious Disease Dx tests.</title>
        <authorList>
            <person name="Minogue T."/>
            <person name="Wolcott M."/>
            <person name="Wasieloski L."/>
            <person name="Aguilar W."/>
            <person name="Moore D."/>
            <person name="Tallon L."/>
            <person name="Sadzewicz L."/>
            <person name="Ott S."/>
            <person name="Zhao X."/>
            <person name="Nagaraj S."/>
            <person name="Vavikolanu K."/>
            <person name="Aluvathingal J."/>
            <person name="Nadendla S."/>
            <person name="Sichtig H."/>
        </authorList>
    </citation>
    <scope>NUCLEOTIDE SEQUENCE [LARGE SCALE GENOMIC DNA]</scope>
    <source>
        <strain evidence="3 4">FDAARGOS_392</strain>
    </source>
</reference>
<feature type="domain" description="Flagellar hook-length control protein-like C-terminal" evidence="2">
    <location>
        <begin position="222"/>
        <end position="303"/>
    </location>
</feature>
<name>A0A291E1H0_9ENTR</name>
<proteinExistence type="predicted"/>
<dbReference type="PANTHER" id="PTHR37533">
    <property type="entry name" value="FLAGELLAR HOOK-LENGTH CONTROL PROTEIN"/>
    <property type="match status" value="1"/>
</dbReference>
<dbReference type="InterPro" id="IPR052563">
    <property type="entry name" value="FliK"/>
</dbReference>
<dbReference type="AlphaFoldDB" id="A0A291E1H0"/>
<keyword evidence="3" id="KW-0282">Flagellum</keyword>
<dbReference type="Gene3D" id="3.30.750.140">
    <property type="match status" value="1"/>
</dbReference>
<dbReference type="InterPro" id="IPR038610">
    <property type="entry name" value="FliK-like_C_sf"/>
</dbReference>
<dbReference type="Proteomes" id="UP000217979">
    <property type="component" value="Chromosome"/>
</dbReference>
<keyword evidence="3" id="KW-0966">Cell projection</keyword>
<keyword evidence="3" id="KW-0969">Cilium</keyword>
<dbReference type="RefSeq" id="WP_061277467.1">
    <property type="nucleotide sequence ID" value="NZ_CP023525.1"/>
</dbReference>
<dbReference type="Pfam" id="PF02120">
    <property type="entry name" value="Flg_hook"/>
    <property type="match status" value="1"/>
</dbReference>
<organism evidence="3 4">
    <name type="scientific">Cedecea neteri</name>
    <dbReference type="NCBI Taxonomy" id="158822"/>
    <lineage>
        <taxon>Bacteria</taxon>
        <taxon>Pseudomonadati</taxon>
        <taxon>Pseudomonadota</taxon>
        <taxon>Gammaproteobacteria</taxon>
        <taxon>Enterobacterales</taxon>
        <taxon>Enterobacteriaceae</taxon>
        <taxon>Cedecea</taxon>
    </lineage>
</organism>
<dbReference type="InterPro" id="IPR021136">
    <property type="entry name" value="Flagellar_hook_control-like_C"/>
</dbReference>
<feature type="region of interest" description="Disordered" evidence="1">
    <location>
        <begin position="298"/>
        <end position="317"/>
    </location>
</feature>
<evidence type="ECO:0000259" key="2">
    <source>
        <dbReference type="Pfam" id="PF02120"/>
    </source>
</evidence>
<sequence length="341" mass="35737">MMTMASSPLGLLNTSGSLPDLQNIVAPQSITTAAPELQLAASALQPFTLSMLSVMPTGSNDDAGLDAVGPTLLGPEEDGGTEVNAEAPVMLLQQILDGLLASYTPSFTPAAPVANTIVDAGRLVPGGEVLISPAGLPGVSLPAHGQPPALADAGALLPVQQMTAKEGEFTASLTGMNAGENRVISTVQPESVGPETKSFPATLKLDPESSRWTQQLQSALGERLQVQVKDQIQHATIRLDPPEMGKIDIAVQIENGRVQVTINASQGEVYRALQQVSNDLRQSLTEQNFVQVNVQVSSQNGQRDGQQQSAPQKQPEDVMAAVSIETDASVRREDASVLLTV</sequence>
<feature type="compositionally biased region" description="Polar residues" evidence="1">
    <location>
        <begin position="301"/>
        <end position="312"/>
    </location>
</feature>
<evidence type="ECO:0000313" key="4">
    <source>
        <dbReference type="Proteomes" id="UP000217979"/>
    </source>
</evidence>
<gene>
    <name evidence="3" type="ORF">CO704_17380</name>
</gene>